<dbReference type="GO" id="GO:0015908">
    <property type="term" value="P:fatty acid transport"/>
    <property type="evidence" value="ECO:0000318"/>
    <property type="project" value="GO_Central"/>
</dbReference>
<dbReference type="EMBL" id="CM008971">
    <property type="protein sequence ID" value="PNW77092.1"/>
    <property type="molecule type" value="Genomic_DNA"/>
</dbReference>
<dbReference type="OrthoDB" id="537490at2759"/>
<organism evidence="1 2">
    <name type="scientific">Chlamydomonas reinhardtii</name>
    <name type="common">Chlamydomonas smithii</name>
    <dbReference type="NCBI Taxonomy" id="3055"/>
    <lineage>
        <taxon>Eukaryota</taxon>
        <taxon>Viridiplantae</taxon>
        <taxon>Chlorophyta</taxon>
        <taxon>core chlorophytes</taxon>
        <taxon>Chlorophyceae</taxon>
        <taxon>CS clade</taxon>
        <taxon>Chlamydomonadales</taxon>
        <taxon>Chlamydomonadaceae</taxon>
        <taxon>Chlamydomonas</taxon>
    </lineage>
</organism>
<proteinExistence type="predicted"/>
<dbReference type="GeneID" id="5728257"/>
<dbReference type="FunCoup" id="A8ICM7">
    <property type="interactions" value="566"/>
</dbReference>
<dbReference type="GO" id="GO:0015245">
    <property type="term" value="F:fatty acid transmembrane transporter activity"/>
    <property type="evidence" value="ECO:0000318"/>
    <property type="project" value="GO_Central"/>
</dbReference>
<dbReference type="Proteomes" id="UP000006906">
    <property type="component" value="Chromosome 10"/>
</dbReference>
<dbReference type="PaxDb" id="3055-EDP06375"/>
<dbReference type="Gramene" id="PNW77092">
    <property type="protein sequence ID" value="PNW77092"/>
    <property type="gene ID" value="CHLRE_10g421750v5"/>
</dbReference>
<dbReference type="ExpressionAtlas" id="A8ICM7">
    <property type="expression patterns" value="baseline"/>
</dbReference>
<reference evidence="1 2" key="1">
    <citation type="journal article" date="2007" name="Science">
        <title>The Chlamydomonas genome reveals the evolution of key animal and plant functions.</title>
        <authorList>
            <person name="Merchant S.S."/>
            <person name="Prochnik S.E."/>
            <person name="Vallon O."/>
            <person name="Harris E.H."/>
            <person name="Karpowicz S.J."/>
            <person name="Witman G.B."/>
            <person name="Terry A."/>
            <person name="Salamov A."/>
            <person name="Fritz-Laylin L.K."/>
            <person name="Marechal-Drouard L."/>
            <person name="Marshall W.F."/>
            <person name="Qu L.H."/>
            <person name="Nelson D.R."/>
            <person name="Sanderfoot A.A."/>
            <person name="Spalding M.H."/>
            <person name="Kapitonov V.V."/>
            <person name="Ren Q."/>
            <person name="Ferris P."/>
            <person name="Lindquist E."/>
            <person name="Shapiro H."/>
            <person name="Lucas S.M."/>
            <person name="Grimwood J."/>
            <person name="Schmutz J."/>
            <person name="Cardol P."/>
            <person name="Cerutti H."/>
            <person name="Chanfreau G."/>
            <person name="Chen C.L."/>
            <person name="Cognat V."/>
            <person name="Croft M.T."/>
            <person name="Dent R."/>
            <person name="Dutcher S."/>
            <person name="Fernandez E."/>
            <person name="Fukuzawa H."/>
            <person name="Gonzalez-Ballester D."/>
            <person name="Gonzalez-Halphen D."/>
            <person name="Hallmann A."/>
            <person name="Hanikenne M."/>
            <person name="Hippler M."/>
            <person name="Inwood W."/>
            <person name="Jabbari K."/>
            <person name="Kalanon M."/>
            <person name="Kuras R."/>
            <person name="Lefebvre P.A."/>
            <person name="Lemaire S.D."/>
            <person name="Lobanov A.V."/>
            <person name="Lohr M."/>
            <person name="Manuell A."/>
            <person name="Meier I."/>
            <person name="Mets L."/>
            <person name="Mittag M."/>
            <person name="Mittelmeier T."/>
            <person name="Moroney J.V."/>
            <person name="Moseley J."/>
            <person name="Napoli C."/>
            <person name="Nedelcu A.M."/>
            <person name="Niyogi K."/>
            <person name="Novoselov S.V."/>
            <person name="Paulsen I.T."/>
            <person name="Pazour G."/>
            <person name="Purton S."/>
            <person name="Ral J.P."/>
            <person name="Riano-Pachon D.M."/>
            <person name="Riekhof W."/>
            <person name="Rymarquis L."/>
            <person name="Schroda M."/>
            <person name="Stern D."/>
            <person name="Umen J."/>
            <person name="Willows R."/>
            <person name="Wilson N."/>
            <person name="Zimmer S.L."/>
            <person name="Allmer J."/>
            <person name="Balk J."/>
            <person name="Bisova K."/>
            <person name="Chen C.J."/>
            <person name="Elias M."/>
            <person name="Gendler K."/>
            <person name="Hauser C."/>
            <person name="Lamb M.R."/>
            <person name="Ledford H."/>
            <person name="Long J.C."/>
            <person name="Minagawa J."/>
            <person name="Page M.D."/>
            <person name="Pan J."/>
            <person name="Pootakham W."/>
            <person name="Roje S."/>
            <person name="Rose A."/>
            <person name="Stahlberg E."/>
            <person name="Terauchi A.M."/>
            <person name="Yang P."/>
            <person name="Ball S."/>
            <person name="Bowler C."/>
            <person name="Dieckmann C.L."/>
            <person name="Gladyshev V.N."/>
            <person name="Green P."/>
            <person name="Jorgensen R."/>
            <person name="Mayfield S."/>
            <person name="Mueller-Roeber B."/>
            <person name="Rajamani S."/>
            <person name="Sayre R.T."/>
            <person name="Brokstein P."/>
            <person name="Dubchak I."/>
            <person name="Goodstein D."/>
            <person name="Hornick L."/>
            <person name="Huang Y.W."/>
            <person name="Jhaveri J."/>
            <person name="Luo Y."/>
            <person name="Martinez D."/>
            <person name="Ngau W.C."/>
            <person name="Otillar B."/>
            <person name="Poliakov A."/>
            <person name="Porter A."/>
            <person name="Szajkowski L."/>
            <person name="Werner G."/>
            <person name="Zhou K."/>
            <person name="Grigoriev I.V."/>
            <person name="Rokhsar D.S."/>
            <person name="Grossman A.R."/>
        </authorList>
    </citation>
    <scope>NUCLEOTIDE SEQUENCE [LARGE SCALE GENOMIC DNA]</scope>
    <source>
        <strain evidence="2">CC-503</strain>
    </source>
</reference>
<gene>
    <name evidence="1" type="ORF">CHLRE_10g421750v5</name>
</gene>
<accession>A8ICM7</accession>
<dbReference type="InParanoid" id="A8ICM7"/>
<evidence type="ECO:0000313" key="2">
    <source>
        <dbReference type="Proteomes" id="UP000006906"/>
    </source>
</evidence>
<keyword evidence="2" id="KW-1185">Reference proteome</keyword>
<dbReference type="RefSeq" id="XP_042919882.1">
    <property type="nucleotide sequence ID" value="XM_043066484.1"/>
</dbReference>
<dbReference type="AlphaFoldDB" id="A8ICM7"/>
<evidence type="ECO:0000313" key="1">
    <source>
        <dbReference type="EMBL" id="PNW77092.1"/>
    </source>
</evidence>
<dbReference type="KEGG" id="cre:CHLRE_10g421750v5"/>
<name>A8ICM7_CHLRE</name>
<dbReference type="GO" id="GO:0009706">
    <property type="term" value="C:chloroplast inner membrane"/>
    <property type="evidence" value="ECO:0000318"/>
    <property type="project" value="GO_Central"/>
</dbReference>
<sequence length="199" mass="19942">MAASLLQRSLPSRVAQCSGVCPRLLSLRPTLIINASSNSTSTSRASRGALTCRASASASQPSGSAPAGPARHAVLHDFCMVIPFGGAAVLGAVALFFFNLTNIAGTALIAGATAIASSVLSLQEWKAGGSSTTYTLTSAACAAAVSYVTYSSLDLLKGLPYWVAAVLCVLGGACSLFCAYNVAAGGNPPPKKKAAGKAE</sequence>
<dbReference type="eggNOG" id="KOG4267">
    <property type="taxonomic scope" value="Eukaryota"/>
</dbReference>
<dbReference type="HOGENOM" id="CLU_1373984_0_0_1"/>
<protein>
    <submittedName>
        <fullName evidence="1">Uncharacterized protein</fullName>
    </submittedName>
</protein>